<feature type="compositionally biased region" description="Polar residues" evidence="1">
    <location>
        <begin position="1"/>
        <end position="38"/>
    </location>
</feature>
<proteinExistence type="predicted"/>
<evidence type="ECO:0000256" key="1">
    <source>
        <dbReference type="SAM" id="MobiDB-lite"/>
    </source>
</evidence>
<dbReference type="EMBL" id="KL142401">
    <property type="protein sequence ID" value="KDR69711.1"/>
    <property type="molecule type" value="Genomic_DNA"/>
</dbReference>
<evidence type="ECO:0000313" key="3">
    <source>
        <dbReference type="Proteomes" id="UP000027222"/>
    </source>
</evidence>
<feature type="region of interest" description="Disordered" evidence="1">
    <location>
        <begin position="1"/>
        <end position="125"/>
    </location>
</feature>
<dbReference type="HOGENOM" id="CLU_1997942_0_0_1"/>
<dbReference type="Proteomes" id="UP000027222">
    <property type="component" value="Unassembled WGS sequence"/>
</dbReference>
<sequence>EPAAESSTPVSPVLSASSDHPASDKPPTSNGAAVTTGANFGKSVASTAKKTKKGGPNTKAATATRKVPAAATSGGSEASTSRAPTRSSKRATDLKRKQSDTTSTADAHPQPAKKRRVKERWEWAT</sequence>
<organism evidence="2 3">
    <name type="scientific">Galerina marginata (strain CBS 339.88)</name>
    <dbReference type="NCBI Taxonomy" id="685588"/>
    <lineage>
        <taxon>Eukaryota</taxon>
        <taxon>Fungi</taxon>
        <taxon>Dikarya</taxon>
        <taxon>Basidiomycota</taxon>
        <taxon>Agaricomycotina</taxon>
        <taxon>Agaricomycetes</taxon>
        <taxon>Agaricomycetidae</taxon>
        <taxon>Agaricales</taxon>
        <taxon>Agaricineae</taxon>
        <taxon>Strophariaceae</taxon>
        <taxon>Galerina</taxon>
    </lineage>
</organism>
<gene>
    <name evidence="2" type="ORF">GALMADRAFT_145416</name>
</gene>
<reference evidence="3" key="1">
    <citation type="journal article" date="2014" name="Proc. Natl. Acad. Sci. U.S.A.">
        <title>Extensive sampling of basidiomycete genomes demonstrates inadequacy of the white-rot/brown-rot paradigm for wood decay fungi.</title>
        <authorList>
            <person name="Riley R."/>
            <person name="Salamov A.A."/>
            <person name="Brown D.W."/>
            <person name="Nagy L.G."/>
            <person name="Floudas D."/>
            <person name="Held B.W."/>
            <person name="Levasseur A."/>
            <person name="Lombard V."/>
            <person name="Morin E."/>
            <person name="Otillar R."/>
            <person name="Lindquist E.A."/>
            <person name="Sun H."/>
            <person name="LaButti K.M."/>
            <person name="Schmutz J."/>
            <person name="Jabbour D."/>
            <person name="Luo H."/>
            <person name="Baker S.E."/>
            <person name="Pisabarro A.G."/>
            <person name="Walton J.D."/>
            <person name="Blanchette R.A."/>
            <person name="Henrissat B."/>
            <person name="Martin F."/>
            <person name="Cullen D."/>
            <person name="Hibbett D.S."/>
            <person name="Grigoriev I.V."/>
        </authorList>
    </citation>
    <scope>NUCLEOTIDE SEQUENCE [LARGE SCALE GENOMIC DNA]</scope>
    <source>
        <strain evidence="3">CBS 339.88</strain>
    </source>
</reference>
<feature type="compositionally biased region" description="Basic and acidic residues" evidence="1">
    <location>
        <begin position="90"/>
        <end position="99"/>
    </location>
</feature>
<protein>
    <submittedName>
        <fullName evidence="2">Uncharacterized protein</fullName>
    </submittedName>
</protein>
<dbReference type="AlphaFoldDB" id="A0A067SFM8"/>
<feature type="compositionally biased region" description="Low complexity" evidence="1">
    <location>
        <begin position="58"/>
        <end position="81"/>
    </location>
</feature>
<accession>A0A067SFM8</accession>
<evidence type="ECO:0000313" key="2">
    <source>
        <dbReference type="EMBL" id="KDR69711.1"/>
    </source>
</evidence>
<feature type="non-terminal residue" evidence="2">
    <location>
        <position position="1"/>
    </location>
</feature>
<keyword evidence="3" id="KW-1185">Reference proteome</keyword>
<name>A0A067SFM8_GALM3</name>